<dbReference type="InterPro" id="IPR003784">
    <property type="entry name" value="BioY"/>
</dbReference>
<keyword evidence="2 3" id="KW-0472">Membrane</keyword>
<evidence type="ECO:0000256" key="3">
    <source>
        <dbReference type="SAM" id="Phobius"/>
    </source>
</evidence>
<evidence type="ECO:0000256" key="1">
    <source>
        <dbReference type="ARBA" id="ARBA00010692"/>
    </source>
</evidence>
<evidence type="ECO:0000256" key="2">
    <source>
        <dbReference type="PIRNR" id="PIRNR016661"/>
    </source>
</evidence>
<dbReference type="OrthoDB" id="360536at2"/>
<comment type="similarity">
    <text evidence="1 2">Belongs to the BioY family.</text>
</comment>
<feature type="transmembrane region" description="Helical" evidence="3">
    <location>
        <begin position="68"/>
        <end position="90"/>
    </location>
</feature>
<name>A0A1I1DUK2_BREAD</name>
<dbReference type="RefSeq" id="WP_092318873.1">
    <property type="nucleotide sequence ID" value="NZ_FOKY01000004.1"/>
</dbReference>
<comment type="subcellular location">
    <subcellularLocation>
        <location evidence="2">Cell membrane</location>
        <topology evidence="2">Multi-pass membrane protein</topology>
    </subcellularLocation>
</comment>
<dbReference type="PANTHER" id="PTHR34295">
    <property type="entry name" value="BIOTIN TRANSPORTER BIOY"/>
    <property type="match status" value="1"/>
</dbReference>
<accession>A0A1I1DUK2</accession>
<evidence type="ECO:0000313" key="4">
    <source>
        <dbReference type="EMBL" id="SFB78729.1"/>
    </source>
</evidence>
<feature type="transmembrane region" description="Helical" evidence="3">
    <location>
        <begin position="158"/>
        <end position="184"/>
    </location>
</feature>
<keyword evidence="3" id="KW-0812">Transmembrane</keyword>
<keyword evidence="3" id="KW-1133">Transmembrane helix</keyword>
<evidence type="ECO:0000313" key="5">
    <source>
        <dbReference type="Proteomes" id="UP000240042"/>
    </source>
</evidence>
<dbReference type="PIRSF" id="PIRSF016661">
    <property type="entry name" value="BioY"/>
    <property type="match status" value="1"/>
</dbReference>
<sequence>MEMLSQVKTWMLKRTALAAIIKTIIGSGIVALLAQLTIPLPLVPITGQTLGVTIVGFALGRNIAASSLILYLFEGICGLPVFAGGAFGLHSVLGPSGGYLIGFIPTAYILGYFSDKGCLNSLPITISLTLLGKIITYSFGLMQLSLFVPAEQLLSVGLYPFIIGDTIKAILASILVVTCVYKIFSRI</sequence>
<feature type="transmembrane region" description="Helical" evidence="3">
    <location>
        <begin position="96"/>
        <end position="113"/>
    </location>
</feature>
<dbReference type="STRING" id="34097.SAMN02745150_00803"/>
<organism evidence="4 5">
    <name type="scientific">Brevinema andersonii</name>
    <dbReference type="NCBI Taxonomy" id="34097"/>
    <lineage>
        <taxon>Bacteria</taxon>
        <taxon>Pseudomonadati</taxon>
        <taxon>Spirochaetota</taxon>
        <taxon>Spirochaetia</taxon>
        <taxon>Brevinematales</taxon>
        <taxon>Brevinemataceae</taxon>
        <taxon>Brevinema</taxon>
    </lineage>
</organism>
<reference evidence="5" key="1">
    <citation type="submission" date="2016-10" db="EMBL/GenBank/DDBJ databases">
        <authorList>
            <person name="Varghese N."/>
            <person name="Submissions S."/>
        </authorList>
    </citation>
    <scope>NUCLEOTIDE SEQUENCE [LARGE SCALE GENOMIC DNA]</scope>
    <source>
        <strain evidence="5">ATCC 43811</strain>
    </source>
</reference>
<protein>
    <recommendedName>
        <fullName evidence="2">Biotin transporter</fullName>
    </recommendedName>
</protein>
<dbReference type="GO" id="GO:0005886">
    <property type="term" value="C:plasma membrane"/>
    <property type="evidence" value="ECO:0007669"/>
    <property type="project" value="UniProtKB-SubCell"/>
</dbReference>
<proteinExistence type="inferred from homology"/>
<dbReference type="AlphaFoldDB" id="A0A1I1DUK2"/>
<keyword evidence="5" id="KW-1185">Reference proteome</keyword>
<dbReference type="GO" id="GO:0015225">
    <property type="term" value="F:biotin transmembrane transporter activity"/>
    <property type="evidence" value="ECO:0007669"/>
    <property type="project" value="UniProtKB-UniRule"/>
</dbReference>
<gene>
    <name evidence="4" type="ORF">SAMN02745150_00803</name>
</gene>
<keyword evidence="2" id="KW-0813">Transport</keyword>
<keyword evidence="2" id="KW-1003">Cell membrane</keyword>
<feature type="transmembrane region" description="Helical" evidence="3">
    <location>
        <begin position="40"/>
        <end position="59"/>
    </location>
</feature>
<feature type="transmembrane region" description="Helical" evidence="3">
    <location>
        <begin position="125"/>
        <end position="146"/>
    </location>
</feature>
<feature type="transmembrane region" description="Helical" evidence="3">
    <location>
        <begin position="12"/>
        <end position="34"/>
    </location>
</feature>
<dbReference type="Gene3D" id="1.10.1760.20">
    <property type="match status" value="1"/>
</dbReference>
<dbReference type="Pfam" id="PF02632">
    <property type="entry name" value="BioY"/>
    <property type="match status" value="1"/>
</dbReference>
<dbReference type="PANTHER" id="PTHR34295:SF1">
    <property type="entry name" value="BIOTIN TRANSPORTER BIOY"/>
    <property type="match status" value="1"/>
</dbReference>
<dbReference type="EMBL" id="FOKY01000004">
    <property type="protein sequence ID" value="SFB78729.1"/>
    <property type="molecule type" value="Genomic_DNA"/>
</dbReference>
<dbReference type="Proteomes" id="UP000240042">
    <property type="component" value="Unassembled WGS sequence"/>
</dbReference>